<accession>A0AAW6UBR1</accession>
<protein>
    <submittedName>
        <fullName evidence="2">1-acyl-sn-glycerol-3-phosphate acyltransferase</fullName>
    </submittedName>
</protein>
<reference evidence="2" key="1">
    <citation type="submission" date="2023-05" db="EMBL/GenBank/DDBJ databases">
        <title>Mariniplasma microaerophilum sp. nov., a novel anaerobic mollicute isolated from terrestrial mud volcano, Taman Peninsula, Russia.</title>
        <authorList>
            <person name="Khomyakova M.A."/>
            <person name="Merkel A.Y."/>
            <person name="Slobodkin A.I."/>
        </authorList>
    </citation>
    <scope>NUCLEOTIDE SEQUENCE</scope>
    <source>
        <strain evidence="2">M4Ah</strain>
    </source>
</reference>
<dbReference type="AlphaFoldDB" id="A0AAW6UBR1"/>
<dbReference type="RefSeq" id="WP_282839969.1">
    <property type="nucleotide sequence ID" value="NZ_JASCXW010000032.1"/>
</dbReference>
<dbReference type="SUPFAM" id="SSF69593">
    <property type="entry name" value="Glycerol-3-phosphate (1)-acyltransferase"/>
    <property type="match status" value="1"/>
</dbReference>
<keyword evidence="2" id="KW-0808">Transferase</keyword>
<sequence length="375" mass="44170">MRLREEIARFFLKLIFHSKYRFKFTYENFDPKRQEPFFLIGNHISLNDPLYVGMNIKHYPYPVASNILYTHPVQRFALTHMVKSIPKRKGQNDVQTIRSILKAFHDDQRGIMIFPEGNSSFFGEQTKTDYQSTAKLIQKLKHDVVIAKNSGGYFAAPRWGKKRKKCYIHIHYQTLLTKKEIKEMHISEIEVILENAIAFNEYDWNRKEKIRYKSNHKAEGLEGYLYACPICKRIHTIQTKGSDIYCTNCGKIATINSYEFLEGLQFDNLVEWGKFQQILLPQVVKNKIMSLGTLYEVDFQKNKRHNRGNVEVILENKVVTMTNLKQQLEFHINDIEGLVLTQKDFLSFDYKGLTFLIKIKDPMIFLDSIKYLRGE</sequence>
<dbReference type="Proteomes" id="UP001431532">
    <property type="component" value="Unassembled WGS sequence"/>
</dbReference>
<dbReference type="InterPro" id="IPR002123">
    <property type="entry name" value="Plipid/glycerol_acylTrfase"/>
</dbReference>
<keyword evidence="3" id="KW-1185">Reference proteome</keyword>
<evidence type="ECO:0000313" key="3">
    <source>
        <dbReference type="Proteomes" id="UP001431532"/>
    </source>
</evidence>
<proteinExistence type="predicted"/>
<evidence type="ECO:0000259" key="1">
    <source>
        <dbReference type="Pfam" id="PF01553"/>
    </source>
</evidence>
<organism evidence="2 3">
    <name type="scientific">Peloplasma aerotolerans</name>
    <dbReference type="NCBI Taxonomy" id="3044389"/>
    <lineage>
        <taxon>Bacteria</taxon>
        <taxon>Bacillati</taxon>
        <taxon>Mycoplasmatota</taxon>
        <taxon>Mollicutes</taxon>
        <taxon>Acholeplasmatales</taxon>
        <taxon>Acholeplasmataceae</taxon>
        <taxon>Peloplasma</taxon>
    </lineage>
</organism>
<evidence type="ECO:0000313" key="2">
    <source>
        <dbReference type="EMBL" id="MDI6453536.1"/>
    </source>
</evidence>
<comment type="caution">
    <text evidence="2">The sequence shown here is derived from an EMBL/GenBank/DDBJ whole genome shotgun (WGS) entry which is preliminary data.</text>
</comment>
<name>A0AAW6UBR1_9MOLU</name>
<keyword evidence="2" id="KW-0012">Acyltransferase</keyword>
<feature type="domain" description="Phospholipid/glycerol acyltransferase" evidence="1">
    <location>
        <begin position="30"/>
        <end position="140"/>
    </location>
</feature>
<dbReference type="EMBL" id="JASCXW010000032">
    <property type="protein sequence ID" value="MDI6453536.1"/>
    <property type="molecule type" value="Genomic_DNA"/>
</dbReference>
<dbReference type="Pfam" id="PF01553">
    <property type="entry name" value="Acyltransferase"/>
    <property type="match status" value="1"/>
</dbReference>
<gene>
    <name evidence="2" type="ORF">QJ521_08150</name>
</gene>
<dbReference type="GO" id="GO:0016746">
    <property type="term" value="F:acyltransferase activity"/>
    <property type="evidence" value="ECO:0007669"/>
    <property type="project" value="UniProtKB-KW"/>
</dbReference>